<proteinExistence type="predicted"/>
<feature type="transmembrane region" description="Helical" evidence="2">
    <location>
        <begin position="67"/>
        <end position="90"/>
    </location>
</feature>
<dbReference type="PANTHER" id="PTHR16165:SF5">
    <property type="entry name" value="NXPE FAMILY MEMBER 3"/>
    <property type="match status" value="1"/>
</dbReference>
<keyword evidence="4" id="KW-1185">Reference proteome</keyword>
<dbReference type="Pfam" id="PF00630">
    <property type="entry name" value="Filamin"/>
    <property type="match status" value="1"/>
</dbReference>
<dbReference type="Gene3D" id="2.60.40.10">
    <property type="entry name" value="Immunoglobulins"/>
    <property type="match status" value="1"/>
</dbReference>
<dbReference type="EMBL" id="CALNXI010000637">
    <property type="protein sequence ID" value="CAH3030481.1"/>
    <property type="molecule type" value="Genomic_DNA"/>
</dbReference>
<comment type="caution">
    <text evidence="3">The sequence shown here is derived from an EMBL/GenBank/DDBJ whole genome shotgun (WGS) entry which is preliminary data.</text>
</comment>
<dbReference type="SMART" id="SM00557">
    <property type="entry name" value="IG_FLMN"/>
    <property type="match status" value="1"/>
</dbReference>
<keyword evidence="2" id="KW-0812">Transmembrane</keyword>
<dbReference type="PANTHER" id="PTHR16165">
    <property type="entry name" value="NXPE FAMILY MEMBER"/>
    <property type="match status" value="1"/>
</dbReference>
<evidence type="ECO:0000313" key="4">
    <source>
        <dbReference type="Proteomes" id="UP001159427"/>
    </source>
</evidence>
<keyword evidence="2" id="KW-1133">Transmembrane helix</keyword>
<evidence type="ECO:0000313" key="3">
    <source>
        <dbReference type="EMBL" id="CAH3030481.1"/>
    </source>
</evidence>
<dbReference type="Proteomes" id="UP001159427">
    <property type="component" value="Unassembled WGS sequence"/>
</dbReference>
<keyword evidence="2" id="KW-0472">Membrane</keyword>
<organism evidence="3 4">
    <name type="scientific">Porites evermanni</name>
    <dbReference type="NCBI Taxonomy" id="104178"/>
    <lineage>
        <taxon>Eukaryota</taxon>
        <taxon>Metazoa</taxon>
        <taxon>Cnidaria</taxon>
        <taxon>Anthozoa</taxon>
        <taxon>Hexacorallia</taxon>
        <taxon>Scleractinia</taxon>
        <taxon>Fungiina</taxon>
        <taxon>Poritidae</taxon>
        <taxon>Porites</taxon>
    </lineage>
</organism>
<evidence type="ECO:0000256" key="1">
    <source>
        <dbReference type="PROSITE-ProRule" id="PRU00087"/>
    </source>
</evidence>
<dbReference type="InterPro" id="IPR001298">
    <property type="entry name" value="Filamin/ABP280_rpt"/>
</dbReference>
<dbReference type="InterPro" id="IPR014756">
    <property type="entry name" value="Ig_E-set"/>
</dbReference>
<gene>
    <name evidence="3" type="ORF">PEVE_00038046</name>
</gene>
<evidence type="ECO:0000256" key="2">
    <source>
        <dbReference type="SAM" id="Phobius"/>
    </source>
</evidence>
<dbReference type="InterPro" id="IPR013783">
    <property type="entry name" value="Ig-like_fold"/>
</dbReference>
<dbReference type="SUPFAM" id="SSF81296">
    <property type="entry name" value="E set domains"/>
    <property type="match status" value="1"/>
</dbReference>
<feature type="repeat" description="Filamin" evidence="1">
    <location>
        <begin position="135"/>
        <end position="227"/>
    </location>
</feature>
<dbReference type="InterPro" id="IPR017868">
    <property type="entry name" value="Filamin/ABP280_repeat-like"/>
</dbReference>
<name>A0ABN8MLS3_9CNID</name>
<dbReference type="PROSITE" id="PS50194">
    <property type="entry name" value="FILAMIN_REPEAT"/>
    <property type="match status" value="1"/>
</dbReference>
<sequence>MTESHRHNVHSEYTISVYDFDNNLHRAFHSVLRCPPELWRNILQFCASLQLQAFRVRTLRGIPRIFVLRRAFFLFWTLTVILFVYLKWYFPLYLTSTVSRNSLEEFGRDWCRVRRVETDWELVSSPCRGMTKFSVSLPGWGLENRTDPAQSYIPIMDIKPAGDFSRFSIQSQTSNGQPKTVGGDDWRVFIWGPTALAPTVIDHENGTYEVLFLILEPGTYHVSVVLDYSLCDGMRNPPDYWFMLGNIHGNGQPHGILWEPYVYLQTPLWEGIPLTITVPPPSGPTRYEEFLSYGFGIPSSCNRNCKLLWDSFGRWINGTWKPQVAGLWRETSPRHRKGILWIYGDSNAGRFYRSIRKTPLCKTVFRGCTFSYNWIYPIKNATVEMNQRNFLPINITRALKAIANVIHSSHMNDKNSVILLNHGLHFITSTNFSTYRVVIDRIVDLFKETKKSDQGEEELKFKGKMIWKTNAAIHRERLRLPHHHKRRFLTRQRVQLYNSYAAWAMCRAGFEVLDVYPLSASFPNGTDSSYDPYDSVHYKDSVFKPAEEILLEYFKPWIDEHNDERKHPHIHARLKLNKHLEGMKMSFIMRPVFTQMSREGESDRGGRDRTSLLVFSNLGYCKFLDGTPDDDVILRAMYGCSAEHQQGPAIFGNNMATFNGKLFWTVVYYSNLVSDATAQKYAVLCPRLVKALYGGLVVSSPRKCLNLEAPRRYFQHFSRNMSSKHRPRISVKRQVFSIKNTMNTQLGLTLKPGLKADNKYVEHVPMGLSFFIFPTFIFLKLAKVPVKVTGSRRLENGLVVSGSFLTRTTSRVMIRATKFEEKIVRLKSFSYNWIYQIKNATVEINQRNFLPINITRVLEAIANVIHSPHVIT</sequence>
<accession>A0ABN8MLS3</accession>
<protein>
    <submittedName>
        <fullName evidence="3">Uncharacterized protein</fullName>
    </submittedName>
</protein>
<reference evidence="3 4" key="1">
    <citation type="submission" date="2022-05" db="EMBL/GenBank/DDBJ databases">
        <authorList>
            <consortium name="Genoscope - CEA"/>
            <person name="William W."/>
        </authorList>
    </citation>
    <scope>NUCLEOTIDE SEQUENCE [LARGE SCALE GENOMIC DNA]</scope>
</reference>